<dbReference type="KEGG" id="pcq:PcP3B5_28450"/>
<accession>A0AAQ1KN94</accession>
<proteinExistence type="predicted"/>
<reference evidence="1" key="2">
    <citation type="submission" date="2023-03" db="EMBL/GenBank/DDBJ databases">
        <title>Draft assemblies of triclosan tolerant bacteria isolated from returned activated sludge.</title>
        <authorList>
            <person name="Van Hamelsveld S."/>
        </authorList>
    </citation>
    <scope>NUCLEOTIDE SEQUENCE</scope>
    <source>
        <strain evidence="1">GW210015_S63</strain>
    </source>
</reference>
<comment type="caution">
    <text evidence="2">The sequence shown here is derived from an EMBL/GenBank/DDBJ whole genome shotgun (WGS) entry which is preliminary data.</text>
</comment>
<protein>
    <submittedName>
        <fullName evidence="2">Uncharacterized protein</fullName>
    </submittedName>
</protein>
<dbReference type="Proteomes" id="UP000183385">
    <property type="component" value="Unassembled WGS sequence"/>
</dbReference>
<name>A0AAQ1KN94_9PSED</name>
<evidence type="ECO:0000313" key="2">
    <source>
        <dbReference type="EMBL" id="SFD89955.1"/>
    </source>
</evidence>
<sequence length="90" mass="9749">MADPKLVPLHHQSFEDVLFVNAGAPAAHLYDAAARRLAALEDLLHVLECHDGDDVLVQETSRLASALVPLAGEARHLYELAQQRAERSGG</sequence>
<dbReference type="EMBL" id="JARJLR010000159">
    <property type="protein sequence ID" value="MDF3841747.1"/>
    <property type="molecule type" value="Genomic_DNA"/>
</dbReference>
<dbReference type="RefSeq" id="WP_009620055.1">
    <property type="nucleotide sequence ID" value="NZ_BGPP01000012.1"/>
</dbReference>
<dbReference type="AlphaFoldDB" id="A0AAQ1KN94"/>
<organism evidence="2 3">
    <name type="scientific">Pseudomonas citronellolis</name>
    <dbReference type="NCBI Taxonomy" id="53408"/>
    <lineage>
        <taxon>Bacteria</taxon>
        <taxon>Pseudomonadati</taxon>
        <taxon>Pseudomonadota</taxon>
        <taxon>Gammaproteobacteria</taxon>
        <taxon>Pseudomonadales</taxon>
        <taxon>Pseudomonadaceae</taxon>
        <taxon>Pseudomonas</taxon>
    </lineage>
</organism>
<gene>
    <name evidence="1" type="ORF">P3W55_08480</name>
    <name evidence="2" type="ORF">SAMN05216577_14512</name>
</gene>
<reference evidence="2 3" key="1">
    <citation type="submission" date="2016-10" db="EMBL/GenBank/DDBJ databases">
        <authorList>
            <person name="Varghese N."/>
            <person name="Submissions S."/>
        </authorList>
    </citation>
    <scope>NUCLEOTIDE SEQUENCE [LARGE SCALE GENOMIC DNA]</scope>
    <source>
        <strain evidence="2 3">LMG 18378</strain>
    </source>
</reference>
<keyword evidence="3" id="KW-1185">Reference proteome</keyword>
<evidence type="ECO:0000313" key="3">
    <source>
        <dbReference type="Proteomes" id="UP000183385"/>
    </source>
</evidence>
<dbReference type="EMBL" id="FOLS01000045">
    <property type="protein sequence ID" value="SFD89955.1"/>
    <property type="molecule type" value="Genomic_DNA"/>
</dbReference>
<dbReference type="GeneID" id="72995938"/>
<evidence type="ECO:0000313" key="1">
    <source>
        <dbReference type="EMBL" id="MDF3841747.1"/>
    </source>
</evidence>
<dbReference type="Proteomes" id="UP001220662">
    <property type="component" value="Unassembled WGS sequence"/>
</dbReference>